<evidence type="ECO:0000313" key="2">
    <source>
        <dbReference type="Proteomes" id="UP000637061"/>
    </source>
</evidence>
<sequence length="342" mass="37861">MRVLCVFELGSPVEAIHHLKQCAESLRRTKPGIQIYLALKGEAGNADLSWADKVLSTPVVKIKSERKDPGFWTHLHQSGWSDPQIRKVTCTIWSNLYRMVKPDYVIAAGSPSALLVASIDGIRGIQVGSGKYIPTISGWDGPCPFPELESWLFLITRHTASRLLSHPAIVFNNRSLDEPREGAVFNVYDDIGVVGSEGVGKDVIAVWDKRHPLTKRLRDFAAKTWGDRFVEMSAEALRVEGIDGQAIGSSKPLVVGNYDALSVNLAIRYDLPYIGSPLTKQQGATAEKCEEARISFRLDDGLKMLRSYADQPFALQAHALARDDMKVKAYADLDQALSFLLR</sequence>
<dbReference type="AlphaFoldDB" id="A0A8I1EBU5"/>
<name>A0A8I1EBU5_PSEPU</name>
<comment type="caution">
    <text evidence="1">The sequence shown here is derived from an EMBL/GenBank/DDBJ whole genome shotgun (WGS) entry which is preliminary data.</text>
</comment>
<protein>
    <submittedName>
        <fullName evidence="1">Uncharacterized protein</fullName>
    </submittedName>
</protein>
<dbReference type="EMBL" id="JAEHTE010000001">
    <property type="protein sequence ID" value="MBI6882482.1"/>
    <property type="molecule type" value="Genomic_DNA"/>
</dbReference>
<dbReference type="RefSeq" id="WP_198746099.1">
    <property type="nucleotide sequence ID" value="NZ_JAEHTE010000001.1"/>
</dbReference>
<proteinExistence type="predicted"/>
<evidence type="ECO:0000313" key="1">
    <source>
        <dbReference type="EMBL" id="MBI6882482.1"/>
    </source>
</evidence>
<accession>A0A8I1EBU5</accession>
<organism evidence="1 2">
    <name type="scientific">Pseudomonas putida</name>
    <name type="common">Arthrobacter siderocapsulatus</name>
    <dbReference type="NCBI Taxonomy" id="303"/>
    <lineage>
        <taxon>Bacteria</taxon>
        <taxon>Pseudomonadati</taxon>
        <taxon>Pseudomonadota</taxon>
        <taxon>Gammaproteobacteria</taxon>
        <taxon>Pseudomonadales</taxon>
        <taxon>Pseudomonadaceae</taxon>
        <taxon>Pseudomonas</taxon>
    </lineage>
</organism>
<gene>
    <name evidence="1" type="ORF">JEU22_00995</name>
</gene>
<reference evidence="1" key="1">
    <citation type="submission" date="2020-12" db="EMBL/GenBank/DDBJ databases">
        <title>Enhanced detection system for hospital associated transmission using whole genome sequencing surveillance.</title>
        <authorList>
            <person name="Harrison L.H."/>
            <person name="Van Tyne D."/>
            <person name="Marsh J.W."/>
            <person name="Griffith M.P."/>
            <person name="Snyder D.J."/>
            <person name="Cooper V.S."/>
            <person name="Mustapha M."/>
        </authorList>
    </citation>
    <scope>NUCLEOTIDE SEQUENCE</scope>
    <source>
        <strain evidence="1">PSB00042</strain>
    </source>
</reference>
<dbReference type="Proteomes" id="UP000637061">
    <property type="component" value="Unassembled WGS sequence"/>
</dbReference>